<dbReference type="InterPro" id="IPR001810">
    <property type="entry name" value="F-box_dom"/>
</dbReference>
<keyword evidence="4" id="KW-1185">Reference proteome</keyword>
<evidence type="ECO:0000313" key="4">
    <source>
        <dbReference type="Proteomes" id="UP000777482"/>
    </source>
</evidence>
<dbReference type="EMBL" id="PUHQ01000025">
    <property type="protein sequence ID" value="KAG0662686.1"/>
    <property type="molecule type" value="Genomic_DNA"/>
</dbReference>
<proteinExistence type="predicted"/>
<evidence type="ECO:0000313" key="3">
    <source>
        <dbReference type="EMBL" id="KAG0662686.1"/>
    </source>
</evidence>
<evidence type="ECO:0000256" key="1">
    <source>
        <dbReference type="SAM" id="MobiDB-lite"/>
    </source>
</evidence>
<dbReference type="SUPFAM" id="SSF52047">
    <property type="entry name" value="RNI-like"/>
    <property type="match status" value="1"/>
</dbReference>
<gene>
    <name evidence="3" type="ORF">C6P46_003190</name>
</gene>
<dbReference type="Proteomes" id="UP000777482">
    <property type="component" value="Unassembled WGS sequence"/>
</dbReference>
<reference evidence="3 4" key="1">
    <citation type="submission" date="2020-11" db="EMBL/GenBank/DDBJ databases">
        <title>Kefir isolates.</title>
        <authorList>
            <person name="Marcisauskas S."/>
            <person name="Kim Y."/>
            <person name="Blasche S."/>
        </authorList>
    </citation>
    <scope>NUCLEOTIDE SEQUENCE [LARGE SCALE GENOMIC DNA]</scope>
    <source>
        <strain evidence="3 4">KR</strain>
    </source>
</reference>
<protein>
    <recommendedName>
        <fullName evidence="2">F-box domain-containing protein</fullName>
    </recommendedName>
</protein>
<dbReference type="AlphaFoldDB" id="A0A9P6W361"/>
<feature type="compositionally biased region" description="Polar residues" evidence="1">
    <location>
        <begin position="11"/>
        <end position="28"/>
    </location>
</feature>
<accession>A0A9P6W361</accession>
<evidence type="ECO:0000259" key="2">
    <source>
        <dbReference type="PROSITE" id="PS50181"/>
    </source>
</evidence>
<organism evidence="3 4">
    <name type="scientific">Rhodotorula mucilaginosa</name>
    <name type="common">Yeast</name>
    <name type="synonym">Rhodotorula rubra</name>
    <dbReference type="NCBI Taxonomy" id="5537"/>
    <lineage>
        <taxon>Eukaryota</taxon>
        <taxon>Fungi</taxon>
        <taxon>Dikarya</taxon>
        <taxon>Basidiomycota</taxon>
        <taxon>Pucciniomycotina</taxon>
        <taxon>Microbotryomycetes</taxon>
        <taxon>Sporidiobolales</taxon>
        <taxon>Sporidiobolaceae</taxon>
        <taxon>Rhodotorula</taxon>
    </lineage>
</organism>
<comment type="caution">
    <text evidence="3">The sequence shown here is derived from an EMBL/GenBank/DDBJ whole genome shotgun (WGS) entry which is preliminary data.</text>
</comment>
<name>A0A9P6W361_RHOMI</name>
<dbReference type="PROSITE" id="PS50181">
    <property type="entry name" value="FBOX"/>
    <property type="match status" value="1"/>
</dbReference>
<feature type="region of interest" description="Disordered" evidence="1">
    <location>
        <begin position="1"/>
        <end position="31"/>
    </location>
</feature>
<feature type="domain" description="F-box" evidence="2">
    <location>
        <begin position="122"/>
        <end position="174"/>
    </location>
</feature>
<sequence length="523" mass="58008">MPPTRKRSGAPSKTSAVSKSAAPQQSGGQATGLFADYRGSLVKPGGPSVAEIVRAKFDPFDQDEADNRTLAVSTSEAMPAPTSLFTFQPPKQQESRASRASVGRTATGRFQRAAIVAAPRPRTTLLSLPDEILQHIFNLLHARYQSRGPHIPPTDVLRVCKRLTPIVRPIWMRALAVPNPCDELLAGILADKDAANCVEEVDIVLDQAMYRLQLTVLARLSRIRKLRIVDFASHPGNSANIYEAVANLVRQLPLLTQVDLPSTDCKLAAALKDISLKRDLRLEIPWSDWHLCLSQIRLSALRLKGAPVVGSFALTSLKRLELSSVIVHEERAIGRFITDLRQSLPLKHLELDLQDVDGLHDATLFRMRVFLIFRELCDIMADQALESVRISTTLPSVPYPFIKISSVRRLSLAECIALHGSAQLRAVADMISIFPNLDRLELDSLCFKQCGGVCTRQFDIFLALDDANRGLDYPSLPALLAFLVHSSVTSIIIRDVSEPGRQLRYTRDRSEMPYFVGEKWTVD</sequence>
<feature type="region of interest" description="Disordered" evidence="1">
    <location>
        <begin position="84"/>
        <end position="104"/>
    </location>
</feature>